<dbReference type="Gene3D" id="3.30.450.20">
    <property type="entry name" value="PAS domain"/>
    <property type="match status" value="1"/>
</dbReference>
<dbReference type="NCBIfam" id="TIGR00229">
    <property type="entry name" value="sensory_box"/>
    <property type="match status" value="1"/>
</dbReference>
<dbReference type="EMBL" id="FRYL01000041">
    <property type="protein sequence ID" value="SHO81487.1"/>
    <property type="molecule type" value="Genomic_DNA"/>
</dbReference>
<dbReference type="Pfam" id="PF00989">
    <property type="entry name" value="PAS"/>
    <property type="match status" value="1"/>
</dbReference>
<protein>
    <submittedName>
        <fullName evidence="2">Methyl-accepting chemotaxis protein</fullName>
    </submittedName>
</protein>
<accession>A0A1W1EKW9</accession>
<organism evidence="2">
    <name type="scientific">hydrothermal vent metagenome</name>
    <dbReference type="NCBI Taxonomy" id="652676"/>
    <lineage>
        <taxon>unclassified sequences</taxon>
        <taxon>metagenomes</taxon>
        <taxon>ecological metagenomes</taxon>
    </lineage>
</organism>
<dbReference type="CDD" id="cd00130">
    <property type="entry name" value="PAS"/>
    <property type="match status" value="1"/>
</dbReference>
<sequence>MNYLNKKEVDFKDGIIIIEMNRDGIITYVNSKFREITGYPNSEIIGKHYSTQIDNSMPKSVIIDIWDTLFRKRIWRGYVKSNIKDNRYYWAMVWIQPRFNKDKVVIGYIATFKHAYRSKTEKIDSYLRFLSFIENSNKIPYPYGRELTFGSDFIASKYLDLDLDKRVDSLVDKKIYTKLMKYKIDT</sequence>
<evidence type="ECO:0000259" key="1">
    <source>
        <dbReference type="PROSITE" id="PS50112"/>
    </source>
</evidence>
<gene>
    <name evidence="2" type="ORF">MNB_SV-15-1064</name>
</gene>
<reference evidence="2" key="1">
    <citation type="submission" date="2016-10" db="EMBL/GenBank/DDBJ databases">
        <authorList>
            <person name="de Groot N.N."/>
        </authorList>
    </citation>
    <scope>NUCLEOTIDE SEQUENCE</scope>
</reference>
<dbReference type="AlphaFoldDB" id="A0A1W1EKW9"/>
<evidence type="ECO:0000313" key="2">
    <source>
        <dbReference type="EMBL" id="SHO81487.1"/>
    </source>
</evidence>
<dbReference type="InterPro" id="IPR035965">
    <property type="entry name" value="PAS-like_dom_sf"/>
</dbReference>
<feature type="domain" description="PAS" evidence="1">
    <location>
        <begin position="17"/>
        <end position="47"/>
    </location>
</feature>
<proteinExistence type="predicted"/>
<dbReference type="GO" id="GO:0006355">
    <property type="term" value="P:regulation of DNA-templated transcription"/>
    <property type="evidence" value="ECO:0007669"/>
    <property type="project" value="InterPro"/>
</dbReference>
<dbReference type="SUPFAM" id="SSF55785">
    <property type="entry name" value="PYP-like sensor domain (PAS domain)"/>
    <property type="match status" value="1"/>
</dbReference>
<dbReference type="InterPro" id="IPR000014">
    <property type="entry name" value="PAS"/>
</dbReference>
<dbReference type="InterPro" id="IPR013767">
    <property type="entry name" value="PAS_fold"/>
</dbReference>
<name>A0A1W1EKW9_9ZZZZ</name>
<dbReference type="PROSITE" id="PS50112">
    <property type="entry name" value="PAS"/>
    <property type="match status" value="1"/>
</dbReference>